<sequence>MPGAILKRTIGDKTFPAIGYGAMGIAAAYGTPLTIEEALKVLDGVYASGVTHWDTADAYSNSEYIIGQWFKRTGKRDEIFLATKFGFGHHWEGDETRTINGDPDYVPKAVQRSLEQLGVDYVDLLYLHRADAKVPIELSVKAMAEQVKAGKVRYLGLSEVSADTLRRAYAIHPIAAVQVEYSPFTTEIEDEKIGLLKAARELGVRIVAYGALGRGLLTGKYTDPDQFPPTDFRRTIPRFSKENFPSILKIAEGLKKVGEKHGASSGQVALAWVLAQGEDIIPIVGTTKFDNLKENLGAYDVKLSPGDVAEVRRLADGASVPGDRYPARLFHTLFADTPALQQ</sequence>
<dbReference type="Pfam" id="PF00248">
    <property type="entry name" value="Aldo_ket_red"/>
    <property type="match status" value="1"/>
</dbReference>
<evidence type="ECO:0000313" key="3">
    <source>
        <dbReference type="EMBL" id="TBU27366.1"/>
    </source>
</evidence>
<feature type="domain" description="NADP-dependent oxidoreductase" evidence="2">
    <location>
        <begin position="18"/>
        <end position="314"/>
    </location>
</feature>
<name>A0A4Q9MMU3_9APHY</name>
<dbReference type="Proteomes" id="UP000292957">
    <property type="component" value="Unassembled WGS sequence"/>
</dbReference>
<dbReference type="InterPro" id="IPR036812">
    <property type="entry name" value="NAD(P)_OxRdtase_dom_sf"/>
</dbReference>
<evidence type="ECO:0000259" key="2">
    <source>
        <dbReference type="Pfam" id="PF00248"/>
    </source>
</evidence>
<evidence type="ECO:0000256" key="1">
    <source>
        <dbReference type="ARBA" id="ARBA00023002"/>
    </source>
</evidence>
<reference evidence="3" key="1">
    <citation type="submission" date="2019-01" db="EMBL/GenBank/DDBJ databases">
        <title>Draft genome sequences of three monokaryotic isolates of the white-rot basidiomycete fungus Dichomitus squalens.</title>
        <authorList>
            <consortium name="DOE Joint Genome Institute"/>
            <person name="Lopez S.C."/>
            <person name="Andreopoulos B."/>
            <person name="Pangilinan J."/>
            <person name="Lipzen A."/>
            <person name="Riley R."/>
            <person name="Ahrendt S."/>
            <person name="Ng V."/>
            <person name="Barry K."/>
            <person name="Daum C."/>
            <person name="Grigoriev I.V."/>
            <person name="Hilden K.S."/>
            <person name="Makela M.R."/>
            <person name="de Vries R.P."/>
        </authorList>
    </citation>
    <scope>NUCLEOTIDE SEQUENCE [LARGE SCALE GENOMIC DNA]</scope>
    <source>
        <strain evidence="3">OM18370.1</strain>
    </source>
</reference>
<dbReference type="SUPFAM" id="SSF51430">
    <property type="entry name" value="NAD(P)-linked oxidoreductase"/>
    <property type="match status" value="1"/>
</dbReference>
<dbReference type="AlphaFoldDB" id="A0A4Q9MMU3"/>
<dbReference type="Gene3D" id="3.20.20.100">
    <property type="entry name" value="NADP-dependent oxidoreductase domain"/>
    <property type="match status" value="1"/>
</dbReference>
<keyword evidence="1" id="KW-0560">Oxidoreductase</keyword>
<dbReference type="GO" id="GO:0016491">
    <property type="term" value="F:oxidoreductase activity"/>
    <property type="evidence" value="ECO:0007669"/>
    <property type="project" value="UniProtKB-KW"/>
</dbReference>
<accession>A0A4Q9MMU3</accession>
<dbReference type="PANTHER" id="PTHR43625:SF40">
    <property type="entry name" value="ALDO-KETO REDUCTASE YAKC [NADP(+)]"/>
    <property type="match status" value="1"/>
</dbReference>
<gene>
    <name evidence="3" type="ORF">BD311DRAFT_383081</name>
</gene>
<protein>
    <submittedName>
        <fullName evidence="3">Aldo/keto reductase</fullName>
    </submittedName>
</protein>
<proteinExistence type="predicted"/>
<dbReference type="InterPro" id="IPR023210">
    <property type="entry name" value="NADP_OxRdtase_dom"/>
</dbReference>
<dbReference type="EMBL" id="ML143433">
    <property type="protein sequence ID" value="TBU27366.1"/>
    <property type="molecule type" value="Genomic_DNA"/>
</dbReference>
<dbReference type="InterPro" id="IPR050791">
    <property type="entry name" value="Aldo-Keto_reductase"/>
</dbReference>
<dbReference type="PANTHER" id="PTHR43625">
    <property type="entry name" value="AFLATOXIN B1 ALDEHYDE REDUCTASE"/>
    <property type="match status" value="1"/>
</dbReference>
<dbReference type="OrthoDB" id="37537at2759"/>
<organism evidence="3">
    <name type="scientific">Dichomitus squalens</name>
    <dbReference type="NCBI Taxonomy" id="114155"/>
    <lineage>
        <taxon>Eukaryota</taxon>
        <taxon>Fungi</taxon>
        <taxon>Dikarya</taxon>
        <taxon>Basidiomycota</taxon>
        <taxon>Agaricomycotina</taxon>
        <taxon>Agaricomycetes</taxon>
        <taxon>Polyporales</taxon>
        <taxon>Polyporaceae</taxon>
        <taxon>Dichomitus</taxon>
    </lineage>
</organism>
<dbReference type="GO" id="GO:0005737">
    <property type="term" value="C:cytoplasm"/>
    <property type="evidence" value="ECO:0007669"/>
    <property type="project" value="TreeGrafter"/>
</dbReference>